<dbReference type="InterPro" id="IPR004045">
    <property type="entry name" value="Glutathione_S-Trfase_N"/>
</dbReference>
<dbReference type="Proteomes" id="UP000001903">
    <property type="component" value="Chromosome"/>
</dbReference>
<dbReference type="EMBL" id="CP001860">
    <property type="protein sequence ID" value="ADB62103.1"/>
    <property type="molecule type" value="Genomic_DNA"/>
</dbReference>
<dbReference type="PANTHER" id="PTHR45288:SF1">
    <property type="entry name" value="THIOREDOXIN FAMILY PROTEIN"/>
    <property type="match status" value="1"/>
</dbReference>
<dbReference type="eggNOG" id="arCOG02608">
    <property type="taxonomic scope" value="Archaea"/>
</dbReference>
<reference evidence="2 3" key="1">
    <citation type="journal article" date="2010" name="Stand. Genomic Sci.">
        <title>Complete genome sequence of Haloterrigena turkmenica type strain (4k).</title>
        <authorList>
            <person name="Saunders E."/>
            <person name="Tindall B.J."/>
            <person name="Fahnrich R."/>
            <person name="Lapidus A."/>
            <person name="Copeland A."/>
            <person name="Del Rio T.G."/>
            <person name="Lucas S."/>
            <person name="Chen F."/>
            <person name="Tice H."/>
            <person name="Cheng J.F."/>
            <person name="Han C."/>
            <person name="Detter J.C."/>
            <person name="Bruce D."/>
            <person name="Goodwin L."/>
            <person name="Chain P."/>
            <person name="Pitluck S."/>
            <person name="Pati A."/>
            <person name="Ivanova N."/>
            <person name="Mavromatis K."/>
            <person name="Chen A."/>
            <person name="Palaniappan K."/>
            <person name="Land M."/>
            <person name="Hauser L."/>
            <person name="Chang Y.J."/>
            <person name="Jeffries C.D."/>
            <person name="Brettin T."/>
            <person name="Rohde M."/>
            <person name="Goker M."/>
            <person name="Bristow J."/>
            <person name="Eisen J.A."/>
            <person name="Markowitz V."/>
            <person name="Hugenholtz P."/>
            <person name="Klenk H.P."/>
            <person name="Kyrpides N.C."/>
        </authorList>
    </citation>
    <scope>NUCLEOTIDE SEQUENCE [LARGE SCALE GENOMIC DNA]</scope>
    <source>
        <strain evidence="3">ATCC 51198 / DSM 5511 / JCM 9101 / NCIMB 13204 / VKM B-1734 / 4k</strain>
    </source>
</reference>
<dbReference type="Gene3D" id="3.40.30.10">
    <property type="entry name" value="Glutaredoxin"/>
    <property type="match status" value="1"/>
</dbReference>
<dbReference type="PROSITE" id="PS51354">
    <property type="entry name" value="GLUTAREDOXIN_2"/>
    <property type="match status" value="1"/>
</dbReference>
<proteinExistence type="predicted"/>
<evidence type="ECO:0000313" key="3">
    <source>
        <dbReference type="Proteomes" id="UP000001903"/>
    </source>
</evidence>
<dbReference type="PANTHER" id="PTHR45288">
    <property type="entry name" value="THIOREDOXIN FAMILY PROTEIN"/>
    <property type="match status" value="1"/>
</dbReference>
<sequence>MPYMLEFYQAEGCPHSAEVRETLTDLGLSYVIHNPRRPGSEGGDTLNELTQQAMVDIGGEDAIPFLVDTDRGETRYESEEIVDYLETHYE</sequence>
<keyword evidence="3" id="KW-1185">Reference proteome</keyword>
<dbReference type="AlphaFoldDB" id="D2RZR4"/>
<dbReference type="Pfam" id="PF13417">
    <property type="entry name" value="GST_N_3"/>
    <property type="match status" value="1"/>
</dbReference>
<protein>
    <recommendedName>
        <fullName evidence="1">GST N-terminal domain-containing protein</fullName>
    </recommendedName>
</protein>
<feature type="domain" description="GST N-terminal" evidence="1">
    <location>
        <begin position="8"/>
        <end position="90"/>
    </location>
</feature>
<accession>D2RZR4</accession>
<name>D2RZR4_HALTV</name>
<organism evidence="2 3">
    <name type="scientific">Haloterrigena turkmenica (strain ATCC 51198 / DSM 5511 / JCM 9101 / NCIMB 13204 / VKM B-1734 / 4k)</name>
    <name type="common">Halococcus turkmenicus</name>
    <dbReference type="NCBI Taxonomy" id="543526"/>
    <lineage>
        <taxon>Archaea</taxon>
        <taxon>Methanobacteriati</taxon>
        <taxon>Methanobacteriota</taxon>
        <taxon>Stenosarchaea group</taxon>
        <taxon>Halobacteria</taxon>
        <taxon>Halobacteriales</taxon>
        <taxon>Natrialbaceae</taxon>
        <taxon>Haloterrigena</taxon>
    </lineage>
</organism>
<dbReference type="InterPro" id="IPR036249">
    <property type="entry name" value="Thioredoxin-like_sf"/>
</dbReference>
<dbReference type="KEGG" id="htu:Htur_3239"/>
<dbReference type="SUPFAM" id="SSF52833">
    <property type="entry name" value="Thioredoxin-like"/>
    <property type="match status" value="1"/>
</dbReference>
<dbReference type="HOGENOM" id="CLU_026126_8_2_2"/>
<gene>
    <name evidence="2" type="ordered locus">Htur_3239</name>
</gene>
<dbReference type="STRING" id="543526.Htur_3239"/>
<evidence type="ECO:0000259" key="1">
    <source>
        <dbReference type="Pfam" id="PF13417"/>
    </source>
</evidence>
<evidence type="ECO:0000313" key="2">
    <source>
        <dbReference type="EMBL" id="ADB62103.1"/>
    </source>
</evidence>